<dbReference type="AlphaFoldDB" id="A0A0F9NKH8"/>
<dbReference type="EMBL" id="LAZR01003276">
    <property type="protein sequence ID" value="KKN20055.1"/>
    <property type="molecule type" value="Genomic_DNA"/>
</dbReference>
<accession>A0A0F9NKH8</accession>
<evidence type="ECO:0000256" key="1">
    <source>
        <dbReference type="SAM" id="MobiDB-lite"/>
    </source>
</evidence>
<gene>
    <name evidence="2" type="ORF">LCGC14_0939490</name>
</gene>
<organism evidence="2">
    <name type="scientific">marine sediment metagenome</name>
    <dbReference type="NCBI Taxonomy" id="412755"/>
    <lineage>
        <taxon>unclassified sequences</taxon>
        <taxon>metagenomes</taxon>
        <taxon>ecological metagenomes</taxon>
    </lineage>
</organism>
<comment type="caution">
    <text evidence="2">The sequence shown here is derived from an EMBL/GenBank/DDBJ whole genome shotgun (WGS) entry which is preliminary data.</text>
</comment>
<proteinExistence type="predicted"/>
<reference evidence="2" key="1">
    <citation type="journal article" date="2015" name="Nature">
        <title>Complex archaea that bridge the gap between prokaryotes and eukaryotes.</title>
        <authorList>
            <person name="Spang A."/>
            <person name="Saw J.H."/>
            <person name="Jorgensen S.L."/>
            <person name="Zaremba-Niedzwiedzka K."/>
            <person name="Martijn J."/>
            <person name="Lind A.E."/>
            <person name="van Eijk R."/>
            <person name="Schleper C."/>
            <person name="Guy L."/>
            <person name="Ettema T.J."/>
        </authorList>
    </citation>
    <scope>NUCLEOTIDE SEQUENCE</scope>
</reference>
<feature type="region of interest" description="Disordered" evidence="1">
    <location>
        <begin position="256"/>
        <end position="280"/>
    </location>
</feature>
<sequence>MAVLRKYGIATTISFPLIDRDATDFESTPVTHASADTKISKNAGSFANTTNAFAHVGNGIYSLVLTDVEMQASRIVLTVIDQSTKAWEDQCILIETYGHASAQHGFDLDDDTGIGEILSMQDVLDVLLRTVLDSTLMIATTVASLASQTVFTLSAGSTDDDAYNDCMIVLKSVSTPARKAVGFISDYVGFTKGVTLIADPGIFDLAVDDELYVMTVPMKKVDDIKKLLRADRIINTSATPWVVDHKEEGTETALMSKTMKNTDGENISSENNTLGQLEQE</sequence>
<evidence type="ECO:0000313" key="2">
    <source>
        <dbReference type="EMBL" id="KKN20055.1"/>
    </source>
</evidence>
<name>A0A0F9NKH8_9ZZZZ</name>
<protein>
    <submittedName>
        <fullName evidence="2">Uncharacterized protein</fullName>
    </submittedName>
</protein>